<sequence>MSVDNRPRPLLQPIIKSPPMNLGINGVMLVTNMWIERAGDEIRIEIAKTATLNPKNGTVAVFHDTKLFEGTFENSGDLEGQRRGPVLIVKGAQKTLRYGVNNADEGGDWVSVSLVCTNISVDRSAL</sequence>
<evidence type="ECO:0000313" key="2">
    <source>
        <dbReference type="Proteomes" id="UP001140510"/>
    </source>
</evidence>
<accession>A0A9W9DBL5</accession>
<reference evidence="1" key="1">
    <citation type="submission" date="2022-10" db="EMBL/GenBank/DDBJ databases">
        <title>Tapping the CABI collections for fungal endophytes: first genome assemblies for Collariella, Neodidymelliopsis, Ascochyta clinopodiicola, Didymella pomorum, Didymosphaeria variabile, Neocosmospora piperis and Neocucurbitaria cava.</title>
        <authorList>
            <person name="Hill R."/>
        </authorList>
    </citation>
    <scope>NUCLEOTIDE SEQUENCE</scope>
    <source>
        <strain evidence="1">IMI 355091</strain>
    </source>
</reference>
<name>A0A9W9DBL5_9PLEO</name>
<evidence type="ECO:0000313" key="1">
    <source>
        <dbReference type="EMBL" id="KAJ4412144.1"/>
    </source>
</evidence>
<keyword evidence="2" id="KW-1185">Reference proteome</keyword>
<comment type="caution">
    <text evidence="1">The sequence shown here is derived from an EMBL/GenBank/DDBJ whole genome shotgun (WGS) entry which is preliminary data.</text>
</comment>
<dbReference type="EMBL" id="JAPEVA010000003">
    <property type="protein sequence ID" value="KAJ4412144.1"/>
    <property type="molecule type" value="Genomic_DNA"/>
</dbReference>
<organism evidence="1 2">
    <name type="scientific">Didymella pomorum</name>
    <dbReference type="NCBI Taxonomy" id="749634"/>
    <lineage>
        <taxon>Eukaryota</taxon>
        <taxon>Fungi</taxon>
        <taxon>Dikarya</taxon>
        <taxon>Ascomycota</taxon>
        <taxon>Pezizomycotina</taxon>
        <taxon>Dothideomycetes</taxon>
        <taxon>Pleosporomycetidae</taxon>
        <taxon>Pleosporales</taxon>
        <taxon>Pleosporineae</taxon>
        <taxon>Didymellaceae</taxon>
        <taxon>Didymella</taxon>
    </lineage>
</organism>
<dbReference type="AlphaFoldDB" id="A0A9W9DBL5"/>
<protein>
    <submittedName>
        <fullName evidence="1">Uncharacterized protein</fullName>
    </submittedName>
</protein>
<dbReference type="Proteomes" id="UP001140510">
    <property type="component" value="Unassembled WGS sequence"/>
</dbReference>
<proteinExistence type="predicted"/>
<gene>
    <name evidence="1" type="ORF">N0V91_000612</name>
</gene>